<dbReference type="InterPro" id="IPR002033">
    <property type="entry name" value="TatC"/>
</dbReference>
<dbReference type="GO" id="GO:0033281">
    <property type="term" value="C:TAT protein transport complex"/>
    <property type="evidence" value="ECO:0007669"/>
    <property type="project" value="UniProtKB-UniRule"/>
</dbReference>
<accession>M4VH51</accession>
<comment type="similarity">
    <text evidence="5">Belongs to the TatC family.</text>
</comment>
<feature type="transmembrane region" description="Helical" evidence="5">
    <location>
        <begin position="179"/>
        <end position="205"/>
    </location>
</feature>
<sequence>MTQTQTPAPESEQMEPDHNPKPLVEHLVELRNRLMWCFLAVIAGTGFCYFFVQDIYGFLVRPLADAMGDGDTQRLIYTNLTEAFFTYIKISFFGGLFLMFPVLAVQIWGFIAPGLYGRERRAFLPYLVATPVLFITGAALVYYFIMPLAWRFFLGFQSTGAETALPIQLEARVSEYLDLVMVLMFAFGLCFQLPVLLSLMARAGLITAETLASRRKYAIVVIFVAAAVLTPPDIISQVGLAIPLIGLYEMSIVLVRRICKERAARHGA</sequence>
<evidence type="ECO:0000256" key="2">
    <source>
        <dbReference type="ARBA" id="ARBA00022692"/>
    </source>
</evidence>
<feature type="transmembrane region" description="Helical" evidence="5">
    <location>
        <begin position="217"/>
        <end position="234"/>
    </location>
</feature>
<keyword evidence="5" id="KW-0653">Protein transport</keyword>
<keyword evidence="2 5" id="KW-0812">Transmembrane</keyword>
<dbReference type="PRINTS" id="PR01840">
    <property type="entry name" value="TATCFAMILY"/>
</dbReference>
<dbReference type="PATRIC" id="fig|349215.9.peg.543"/>
<feature type="transmembrane region" description="Helical" evidence="5">
    <location>
        <begin position="123"/>
        <end position="145"/>
    </location>
</feature>
<keyword evidence="5" id="KW-0813">Transport</keyword>
<protein>
    <recommendedName>
        <fullName evidence="5">Sec-independent protein translocase protein TatC</fullName>
    </recommendedName>
</protein>
<feature type="transmembrane region" description="Helical" evidence="5">
    <location>
        <begin position="34"/>
        <end position="52"/>
    </location>
</feature>
<dbReference type="Proteomes" id="UP000011932">
    <property type="component" value="Chromosome"/>
</dbReference>
<dbReference type="KEGG" id="man:A11S_557"/>
<dbReference type="Pfam" id="PF00902">
    <property type="entry name" value="TatC"/>
    <property type="match status" value="1"/>
</dbReference>
<comment type="subunit">
    <text evidence="5">Forms a complex with TatA.</text>
</comment>
<dbReference type="GO" id="GO:0043953">
    <property type="term" value="P:protein transport by the Tat complex"/>
    <property type="evidence" value="ECO:0007669"/>
    <property type="project" value="UniProtKB-UniRule"/>
</dbReference>
<proteinExistence type="inferred from homology"/>
<dbReference type="STRING" id="349215.A11S_557"/>
<dbReference type="PANTHER" id="PTHR30371:SF0">
    <property type="entry name" value="SEC-INDEPENDENT PROTEIN TRANSLOCASE PROTEIN TATC, CHLOROPLASTIC-RELATED"/>
    <property type="match status" value="1"/>
</dbReference>
<keyword evidence="5" id="KW-1003">Cell membrane</keyword>
<keyword evidence="3 5" id="KW-1133">Transmembrane helix</keyword>
<dbReference type="HOGENOM" id="CLU_031942_1_0_5"/>
<evidence type="ECO:0000256" key="3">
    <source>
        <dbReference type="ARBA" id="ARBA00022989"/>
    </source>
</evidence>
<dbReference type="PROSITE" id="PS01218">
    <property type="entry name" value="TATC"/>
    <property type="match status" value="1"/>
</dbReference>
<evidence type="ECO:0000313" key="7">
    <source>
        <dbReference type="EMBL" id="AGH97381.1"/>
    </source>
</evidence>
<evidence type="ECO:0000256" key="4">
    <source>
        <dbReference type="ARBA" id="ARBA00023136"/>
    </source>
</evidence>
<dbReference type="InterPro" id="IPR019820">
    <property type="entry name" value="Sec-indep_translocase_CS"/>
</dbReference>
<organism evidence="7 8">
    <name type="scientific">Micavibrio aeruginosavorus EPB</name>
    <dbReference type="NCBI Taxonomy" id="349215"/>
    <lineage>
        <taxon>Bacteria</taxon>
        <taxon>Pseudomonadati</taxon>
        <taxon>Bdellovibrionota</taxon>
        <taxon>Bdellovibrionia</taxon>
        <taxon>Bdellovibrionales</taxon>
        <taxon>Pseudobdellovibrionaceae</taxon>
        <taxon>Micavibrio</taxon>
    </lineage>
</organism>
<evidence type="ECO:0000256" key="6">
    <source>
        <dbReference type="SAM" id="MobiDB-lite"/>
    </source>
</evidence>
<dbReference type="GO" id="GO:0065002">
    <property type="term" value="P:intracellular protein transmembrane transport"/>
    <property type="evidence" value="ECO:0007669"/>
    <property type="project" value="TreeGrafter"/>
</dbReference>
<evidence type="ECO:0000313" key="8">
    <source>
        <dbReference type="Proteomes" id="UP000011932"/>
    </source>
</evidence>
<dbReference type="RefSeq" id="WP_015466935.1">
    <property type="nucleotide sequence ID" value="NC_020812.1"/>
</dbReference>
<dbReference type="GO" id="GO:0009977">
    <property type="term" value="F:proton motive force dependent protein transmembrane transporter activity"/>
    <property type="evidence" value="ECO:0007669"/>
    <property type="project" value="TreeGrafter"/>
</dbReference>
<gene>
    <name evidence="5" type="primary">tatC</name>
    <name evidence="7" type="ORF">A11S_557</name>
</gene>
<reference evidence="7 8" key="1">
    <citation type="journal article" date="2013" name="ISME J.">
        <title>By their genes ye shall know them: genomic signatures of predatory bacteria.</title>
        <authorList>
            <person name="Pasternak Z."/>
            <person name="Pietrokovski S."/>
            <person name="Rotem O."/>
            <person name="Gophna U."/>
            <person name="Lurie-Weinberger M.N."/>
            <person name="Jurkevitch E."/>
        </authorList>
    </citation>
    <scope>NUCLEOTIDE SEQUENCE [LARGE SCALE GENOMIC DNA]</scope>
    <source>
        <strain evidence="7">EPB</strain>
    </source>
</reference>
<evidence type="ECO:0000256" key="5">
    <source>
        <dbReference type="HAMAP-Rule" id="MF_00902"/>
    </source>
</evidence>
<feature type="region of interest" description="Disordered" evidence="6">
    <location>
        <begin position="1"/>
        <end position="20"/>
    </location>
</feature>
<name>M4VH51_9BACT</name>
<dbReference type="PANTHER" id="PTHR30371">
    <property type="entry name" value="SEC-INDEPENDENT PROTEIN TRANSLOCASE PROTEIN TATC"/>
    <property type="match status" value="1"/>
</dbReference>
<feature type="transmembrane region" description="Helical" evidence="5">
    <location>
        <begin position="90"/>
        <end position="111"/>
    </location>
</feature>
<keyword evidence="4 5" id="KW-0472">Membrane</keyword>
<dbReference type="HAMAP" id="MF_00902">
    <property type="entry name" value="TatC"/>
    <property type="match status" value="1"/>
</dbReference>
<comment type="subcellular location">
    <subcellularLocation>
        <location evidence="5">Cell membrane</location>
        <topology evidence="5">Multi-pass membrane protein</topology>
    </subcellularLocation>
    <subcellularLocation>
        <location evidence="1">Membrane</location>
        <topology evidence="1">Multi-pass membrane protein</topology>
    </subcellularLocation>
</comment>
<evidence type="ECO:0000256" key="1">
    <source>
        <dbReference type="ARBA" id="ARBA00004141"/>
    </source>
</evidence>
<feature type="transmembrane region" description="Helical" evidence="5">
    <location>
        <begin position="240"/>
        <end position="259"/>
    </location>
</feature>
<dbReference type="NCBIfam" id="TIGR00945">
    <property type="entry name" value="tatC"/>
    <property type="match status" value="1"/>
</dbReference>
<dbReference type="EMBL" id="CP003538">
    <property type="protein sequence ID" value="AGH97381.1"/>
    <property type="molecule type" value="Genomic_DNA"/>
</dbReference>
<keyword evidence="5" id="KW-0811">Translocation</keyword>
<dbReference type="AlphaFoldDB" id="M4VH51"/>
<comment type="function">
    <text evidence="5">Part of the twin-arginine translocation (Tat) system that transports large folded proteins containing a characteristic twin-arginine motif in their signal peptide across membranes.</text>
</comment>